<keyword evidence="3" id="KW-1185">Reference proteome</keyword>
<feature type="compositionally biased region" description="Acidic residues" evidence="1">
    <location>
        <begin position="18"/>
        <end position="41"/>
    </location>
</feature>
<feature type="compositionally biased region" description="Basic and acidic residues" evidence="1">
    <location>
        <begin position="7"/>
        <end position="17"/>
    </location>
</feature>
<evidence type="ECO:0000313" key="3">
    <source>
        <dbReference type="Proteomes" id="UP000247498"/>
    </source>
</evidence>
<gene>
    <name evidence="2" type="ORF">Rsub_13343</name>
</gene>
<sequence length="284" mass="28633">AAGGSKAEAEQHTTKEAEGEEEEEEGGEGEGEGEEEGADEAGMDKEAGSPTAWKVDWTVTATVLQTRRFAVPQLIITACWPSAQMPVPLTVGFVLDGASCGARGAADGSPHKKQRQHAGEGQGGGTKAGAGTAAAKAAPAGAVGQEQPPQPHSRRNAAAPATRFPTALKSEAAPHEGLAALALQRIGAPPDGASNEAIAVAVCAAFAEVERAAVALGLPLADLDAVCAGVQAATEAPAEARRFLAMEYRRLWRACEEGNAKVVREWMARAVARGGGGSGGGGGG</sequence>
<dbReference type="Proteomes" id="UP000247498">
    <property type="component" value="Unassembled WGS sequence"/>
</dbReference>
<comment type="caution">
    <text evidence="2">The sequence shown here is derived from an EMBL/GenBank/DDBJ whole genome shotgun (WGS) entry which is preliminary data.</text>
</comment>
<dbReference type="EMBL" id="BDRX01000263">
    <property type="protein sequence ID" value="GBG00617.1"/>
    <property type="molecule type" value="Genomic_DNA"/>
</dbReference>
<feature type="non-terminal residue" evidence="2">
    <location>
        <position position="1"/>
    </location>
</feature>
<organism evidence="2 3">
    <name type="scientific">Raphidocelis subcapitata</name>
    <dbReference type="NCBI Taxonomy" id="307507"/>
    <lineage>
        <taxon>Eukaryota</taxon>
        <taxon>Viridiplantae</taxon>
        <taxon>Chlorophyta</taxon>
        <taxon>core chlorophytes</taxon>
        <taxon>Chlorophyceae</taxon>
        <taxon>CS clade</taxon>
        <taxon>Sphaeropleales</taxon>
        <taxon>Selenastraceae</taxon>
        <taxon>Raphidocelis</taxon>
    </lineage>
</organism>
<feature type="compositionally biased region" description="Low complexity" evidence="1">
    <location>
        <begin position="129"/>
        <end position="146"/>
    </location>
</feature>
<feature type="region of interest" description="Disordered" evidence="1">
    <location>
        <begin position="1"/>
        <end position="51"/>
    </location>
</feature>
<name>A0A2V0PLL4_9CHLO</name>
<evidence type="ECO:0000256" key="1">
    <source>
        <dbReference type="SAM" id="MobiDB-lite"/>
    </source>
</evidence>
<dbReference type="AlphaFoldDB" id="A0A2V0PLL4"/>
<dbReference type="STRING" id="307507.A0A2V0PLL4"/>
<feature type="region of interest" description="Disordered" evidence="1">
    <location>
        <begin position="102"/>
        <end position="160"/>
    </location>
</feature>
<proteinExistence type="predicted"/>
<protein>
    <submittedName>
        <fullName evidence="2">Uncharacterized protein</fullName>
    </submittedName>
</protein>
<dbReference type="InParanoid" id="A0A2V0PLL4"/>
<evidence type="ECO:0000313" key="2">
    <source>
        <dbReference type="EMBL" id="GBG00617.1"/>
    </source>
</evidence>
<accession>A0A2V0PLL4</accession>
<reference evidence="2 3" key="1">
    <citation type="journal article" date="2018" name="Sci. Rep.">
        <title>Raphidocelis subcapitata (=Pseudokirchneriella subcapitata) provides an insight into genome evolution and environmental adaptations in the Sphaeropleales.</title>
        <authorList>
            <person name="Suzuki S."/>
            <person name="Yamaguchi H."/>
            <person name="Nakajima N."/>
            <person name="Kawachi M."/>
        </authorList>
    </citation>
    <scope>NUCLEOTIDE SEQUENCE [LARGE SCALE GENOMIC DNA]</scope>
    <source>
        <strain evidence="2 3">NIES-35</strain>
    </source>
</reference>